<proteinExistence type="predicted"/>
<accession>H6BVH3</accession>
<dbReference type="Proteomes" id="UP000007304">
    <property type="component" value="Unassembled WGS sequence"/>
</dbReference>
<dbReference type="AlphaFoldDB" id="H6BVH3"/>
<dbReference type="VEuPathDB" id="FungiDB:HMPREF1120_03188"/>
<dbReference type="RefSeq" id="XP_009155493.1">
    <property type="nucleotide sequence ID" value="XM_009157245.1"/>
</dbReference>
<dbReference type="InParanoid" id="H6BVH3"/>
<dbReference type="GeneID" id="20307827"/>
<protein>
    <submittedName>
        <fullName evidence="1">Uncharacterized protein</fullName>
    </submittedName>
</protein>
<keyword evidence="2" id="KW-1185">Reference proteome</keyword>
<name>H6BVH3_EXODN</name>
<dbReference type="EMBL" id="JH226132">
    <property type="protein sequence ID" value="EHY55032.1"/>
    <property type="molecule type" value="Genomic_DNA"/>
</dbReference>
<dbReference type="HOGENOM" id="CLU_2236590_0_0_1"/>
<reference evidence="1" key="1">
    <citation type="submission" date="2011-07" db="EMBL/GenBank/DDBJ databases">
        <title>The Genome Sequence of Exophiala (Wangiella) dermatitidis NIH/UT8656.</title>
        <authorList>
            <consortium name="The Broad Institute Genome Sequencing Platform"/>
            <person name="Cuomo C."/>
            <person name="Wang Z."/>
            <person name="Hunicke-Smith S."/>
            <person name="Szanislo P.J."/>
            <person name="Earl A."/>
            <person name="Young S.K."/>
            <person name="Zeng Q."/>
            <person name="Gargeya S."/>
            <person name="Fitzgerald M."/>
            <person name="Haas B."/>
            <person name="Abouelleil A."/>
            <person name="Alvarado L."/>
            <person name="Arachchi H.M."/>
            <person name="Berlin A."/>
            <person name="Brown A."/>
            <person name="Chapman S.B."/>
            <person name="Chen Z."/>
            <person name="Dunbar C."/>
            <person name="Freedman E."/>
            <person name="Gearin G."/>
            <person name="Gellesch M."/>
            <person name="Goldberg J."/>
            <person name="Griggs A."/>
            <person name="Gujja S."/>
            <person name="Heiman D."/>
            <person name="Howarth C."/>
            <person name="Larson L."/>
            <person name="Lui A."/>
            <person name="MacDonald P.J.P."/>
            <person name="Montmayeur A."/>
            <person name="Murphy C."/>
            <person name="Neiman D."/>
            <person name="Pearson M."/>
            <person name="Priest M."/>
            <person name="Roberts A."/>
            <person name="Saif S."/>
            <person name="Shea T."/>
            <person name="Shenoy N."/>
            <person name="Sisk P."/>
            <person name="Stolte C."/>
            <person name="Sykes S."/>
            <person name="Wortman J."/>
            <person name="Nusbaum C."/>
            <person name="Birren B."/>
        </authorList>
    </citation>
    <scope>NUCLEOTIDE SEQUENCE</scope>
    <source>
        <strain evidence="1">NIH/UT8656</strain>
    </source>
</reference>
<organism evidence="1 2">
    <name type="scientific">Exophiala dermatitidis (strain ATCC 34100 / CBS 525.76 / NIH/UT8656)</name>
    <name type="common">Black yeast</name>
    <name type="synonym">Wangiella dermatitidis</name>
    <dbReference type="NCBI Taxonomy" id="858893"/>
    <lineage>
        <taxon>Eukaryota</taxon>
        <taxon>Fungi</taxon>
        <taxon>Dikarya</taxon>
        <taxon>Ascomycota</taxon>
        <taxon>Pezizomycotina</taxon>
        <taxon>Eurotiomycetes</taxon>
        <taxon>Chaetothyriomycetidae</taxon>
        <taxon>Chaetothyriales</taxon>
        <taxon>Herpotrichiellaceae</taxon>
        <taxon>Exophiala</taxon>
    </lineage>
</organism>
<sequence>MHLLVTDMLAQNIQLQVHTHRHITVHIAHLSHRLGCGYNNNDNNKITSTARVLPWRNRHRHRHHDHTLYCRSVFITRVFICFLISAKNQNCNVYCMFQKPVPRMI</sequence>
<gene>
    <name evidence="1" type="ORF">HMPREF1120_03188</name>
</gene>
<evidence type="ECO:0000313" key="1">
    <source>
        <dbReference type="EMBL" id="EHY55032.1"/>
    </source>
</evidence>
<evidence type="ECO:0000313" key="2">
    <source>
        <dbReference type="Proteomes" id="UP000007304"/>
    </source>
</evidence>